<dbReference type="OrthoDB" id="5503950at2"/>
<evidence type="ECO:0000256" key="1">
    <source>
        <dbReference type="SAM" id="SignalP"/>
    </source>
</evidence>
<dbReference type="SUPFAM" id="SSF52266">
    <property type="entry name" value="SGNH hydrolase"/>
    <property type="match status" value="1"/>
</dbReference>
<keyword evidence="4" id="KW-1185">Reference proteome</keyword>
<evidence type="ECO:0000259" key="2">
    <source>
        <dbReference type="Pfam" id="PF13472"/>
    </source>
</evidence>
<gene>
    <name evidence="3" type="ORF">CSPHI_01565</name>
</gene>
<dbReference type="Proteomes" id="UP000185469">
    <property type="component" value="Chromosome"/>
</dbReference>
<proteinExistence type="predicted"/>
<sequence length="319" mass="32662">MKPFTTTMRTAAVAAATVLGLGLGAGAAAAQPALPEFPMPAPGAPAPAPAPGAPAPGMDIPGLPGITAPAAGGAKEIVAFGDSFTANAGKGGPRGLEAGQTPWVANCATDMENWPKIAAKELGKSIGDWSCNGTGGAPLVQMKAYLESAIAYGDIGPGTQDVVLMYGGMDALQWVDVAGEFTGQPVPNETLFRNLVKDIRDRVAQAAPGARVTLLSYPEYATDDKLCLVNVGGTVNPIPAPGGTKVQEAFRDNIKHAAEANGLNFIDVYEATIGHGSCNPNPNDRWVVGFQDPEMGPMPNHPTVKGEIAMGKIVANGLR</sequence>
<dbReference type="Gene3D" id="3.40.50.1110">
    <property type="entry name" value="SGNH hydrolase"/>
    <property type="match status" value="1"/>
</dbReference>
<protein>
    <submittedName>
        <fullName evidence="3">Esterase</fullName>
    </submittedName>
</protein>
<dbReference type="Pfam" id="PF13472">
    <property type="entry name" value="Lipase_GDSL_2"/>
    <property type="match status" value="1"/>
</dbReference>
<dbReference type="InterPro" id="IPR013830">
    <property type="entry name" value="SGNH_hydro"/>
</dbReference>
<dbReference type="InterPro" id="IPR036514">
    <property type="entry name" value="SGNH_hydro_sf"/>
</dbReference>
<keyword evidence="1" id="KW-0732">Signal</keyword>
<reference evidence="3 4" key="1">
    <citation type="submission" date="2014-08" db="EMBL/GenBank/DDBJ databases">
        <title>Complete genome sequence of Corynebacterium sphenisci CECT 5990(T) (=DSM 44792(T)), isolated from healthy wild penguins.</title>
        <authorList>
            <person name="Ruckert C."/>
            <person name="Albersmeier A."/>
            <person name="Winkler A."/>
            <person name="Kalinowski J."/>
        </authorList>
    </citation>
    <scope>NUCLEOTIDE SEQUENCE [LARGE SCALE GENOMIC DNA]</scope>
    <source>
        <strain evidence="3 4">DSM 44792</strain>
    </source>
</reference>
<evidence type="ECO:0000313" key="3">
    <source>
        <dbReference type="EMBL" id="APT89985.1"/>
    </source>
</evidence>
<feature type="domain" description="SGNH hydrolase-type esterase" evidence="2">
    <location>
        <begin position="79"/>
        <end position="306"/>
    </location>
</feature>
<dbReference type="AlphaFoldDB" id="A0A1L7CVS8"/>
<feature type="chain" id="PRO_5012363212" evidence="1">
    <location>
        <begin position="31"/>
        <end position="319"/>
    </location>
</feature>
<organism evidence="3 4">
    <name type="scientific">Corynebacterium sphenisci DSM 44792</name>
    <dbReference type="NCBI Taxonomy" id="1437874"/>
    <lineage>
        <taxon>Bacteria</taxon>
        <taxon>Bacillati</taxon>
        <taxon>Actinomycetota</taxon>
        <taxon>Actinomycetes</taxon>
        <taxon>Mycobacteriales</taxon>
        <taxon>Corynebacteriaceae</taxon>
        <taxon>Corynebacterium</taxon>
    </lineage>
</organism>
<dbReference type="KEGG" id="csph:CSPHI_01565"/>
<evidence type="ECO:0000313" key="4">
    <source>
        <dbReference type="Proteomes" id="UP000185469"/>
    </source>
</evidence>
<dbReference type="STRING" id="1437874.CSPHI_01565"/>
<dbReference type="EMBL" id="CP009248">
    <property type="protein sequence ID" value="APT89985.1"/>
    <property type="molecule type" value="Genomic_DNA"/>
</dbReference>
<name>A0A1L7CVS8_9CORY</name>
<dbReference type="RefSeq" id="WP_075691190.1">
    <property type="nucleotide sequence ID" value="NZ_CP009248.1"/>
</dbReference>
<feature type="signal peptide" evidence="1">
    <location>
        <begin position="1"/>
        <end position="30"/>
    </location>
</feature>
<accession>A0A1L7CVS8</accession>